<dbReference type="AlphaFoldDB" id="A0A6A5UHX3"/>
<reference evidence="2" key="1">
    <citation type="journal article" date="2020" name="Stud. Mycol.">
        <title>101 Dothideomycetes genomes: a test case for predicting lifestyles and emergence of pathogens.</title>
        <authorList>
            <person name="Haridas S."/>
            <person name="Albert R."/>
            <person name="Binder M."/>
            <person name="Bloem J."/>
            <person name="Labutti K."/>
            <person name="Salamov A."/>
            <person name="Andreopoulos B."/>
            <person name="Baker S."/>
            <person name="Barry K."/>
            <person name="Bills G."/>
            <person name="Bluhm B."/>
            <person name="Cannon C."/>
            <person name="Castanera R."/>
            <person name="Culley D."/>
            <person name="Daum C."/>
            <person name="Ezra D."/>
            <person name="Gonzalez J."/>
            <person name="Henrissat B."/>
            <person name="Kuo A."/>
            <person name="Liang C."/>
            <person name="Lipzen A."/>
            <person name="Lutzoni F."/>
            <person name="Magnuson J."/>
            <person name="Mondo S."/>
            <person name="Nolan M."/>
            <person name="Ohm R."/>
            <person name="Pangilinan J."/>
            <person name="Park H.-J."/>
            <person name="Ramirez L."/>
            <person name="Alfaro M."/>
            <person name="Sun H."/>
            <person name="Tritt A."/>
            <person name="Yoshinaga Y."/>
            <person name="Zwiers L.-H."/>
            <person name="Turgeon B."/>
            <person name="Goodwin S."/>
            <person name="Spatafora J."/>
            <person name="Crous P."/>
            <person name="Grigoriev I."/>
        </authorList>
    </citation>
    <scope>NUCLEOTIDE SEQUENCE</scope>
    <source>
        <strain evidence="2">CBS 675.92</strain>
    </source>
</reference>
<keyword evidence="3" id="KW-1185">Reference proteome</keyword>
<evidence type="ECO:0008006" key="4">
    <source>
        <dbReference type="Google" id="ProtNLM"/>
    </source>
</evidence>
<proteinExistence type="predicted"/>
<organism evidence="2 3">
    <name type="scientific">Byssothecium circinans</name>
    <dbReference type="NCBI Taxonomy" id="147558"/>
    <lineage>
        <taxon>Eukaryota</taxon>
        <taxon>Fungi</taxon>
        <taxon>Dikarya</taxon>
        <taxon>Ascomycota</taxon>
        <taxon>Pezizomycotina</taxon>
        <taxon>Dothideomycetes</taxon>
        <taxon>Pleosporomycetidae</taxon>
        <taxon>Pleosporales</taxon>
        <taxon>Massarineae</taxon>
        <taxon>Massarinaceae</taxon>
        <taxon>Byssothecium</taxon>
    </lineage>
</organism>
<feature type="compositionally biased region" description="Low complexity" evidence="1">
    <location>
        <begin position="17"/>
        <end position="26"/>
    </location>
</feature>
<feature type="region of interest" description="Disordered" evidence="1">
    <location>
        <begin position="1"/>
        <end position="100"/>
    </location>
</feature>
<accession>A0A6A5UHX3</accession>
<feature type="compositionally biased region" description="Basic and acidic residues" evidence="1">
    <location>
        <begin position="46"/>
        <end position="58"/>
    </location>
</feature>
<dbReference type="Proteomes" id="UP000800035">
    <property type="component" value="Unassembled WGS sequence"/>
</dbReference>
<dbReference type="EMBL" id="ML976977">
    <property type="protein sequence ID" value="KAF1963382.1"/>
    <property type="molecule type" value="Genomic_DNA"/>
</dbReference>
<evidence type="ECO:0000313" key="2">
    <source>
        <dbReference type="EMBL" id="KAF1963382.1"/>
    </source>
</evidence>
<protein>
    <recommendedName>
        <fullName evidence="4">WW domain-containing protein</fullName>
    </recommendedName>
</protein>
<name>A0A6A5UHX3_9PLEO</name>
<gene>
    <name evidence="2" type="ORF">CC80DRAFT_541318</name>
</gene>
<evidence type="ECO:0000256" key="1">
    <source>
        <dbReference type="SAM" id="MobiDB-lite"/>
    </source>
</evidence>
<dbReference type="OrthoDB" id="2367685at2759"/>
<feature type="region of interest" description="Disordered" evidence="1">
    <location>
        <begin position="120"/>
        <end position="157"/>
    </location>
</feature>
<feature type="compositionally biased region" description="Basic and acidic residues" evidence="1">
    <location>
        <begin position="68"/>
        <end position="83"/>
    </location>
</feature>
<sequence>MGSSHPQDAPPSYETATGSSSTPTPGIQRVSTDGPASRTSRNGIPPEHRRSMEDETRPLPEGWVRQFDPIEHHQFFVDTRADPPRSIWTHPYDDPEYLSTLSPEERKQHGRMHTTMSLDDVAAESSDDEHPHRQPNLPPEPQAATTPNDPPPTGLHKLTRKMKDKLTATTHEQRQNHRRQREEQERKAYQTHLQARHAMIRALETGQPQFLCKDQQGRDVYIEPPGGPGGAYRAGPRGYGHGAYGYNPYSQGPYADPNARFVRPVGPYGRPYGYGYGGGMGLGAPLAAGVLGGALLGGVLF</sequence>
<evidence type="ECO:0000313" key="3">
    <source>
        <dbReference type="Proteomes" id="UP000800035"/>
    </source>
</evidence>